<feature type="transmembrane region" description="Helical" evidence="1">
    <location>
        <begin position="114"/>
        <end position="142"/>
    </location>
</feature>
<organism evidence="2 3">
    <name type="scientific">Actinomycetospora chibensis</name>
    <dbReference type="NCBI Taxonomy" id="663606"/>
    <lineage>
        <taxon>Bacteria</taxon>
        <taxon>Bacillati</taxon>
        <taxon>Actinomycetota</taxon>
        <taxon>Actinomycetes</taxon>
        <taxon>Pseudonocardiales</taxon>
        <taxon>Pseudonocardiaceae</taxon>
        <taxon>Actinomycetospora</taxon>
    </lineage>
</organism>
<evidence type="ECO:0000256" key="1">
    <source>
        <dbReference type="SAM" id="Phobius"/>
    </source>
</evidence>
<accession>A0ABV9RH99</accession>
<name>A0ABV9RH99_9PSEU</name>
<feature type="transmembrane region" description="Helical" evidence="1">
    <location>
        <begin position="84"/>
        <end position="102"/>
    </location>
</feature>
<protein>
    <submittedName>
        <fullName evidence="2">Uncharacterized protein</fullName>
    </submittedName>
</protein>
<proteinExistence type="predicted"/>
<feature type="transmembrane region" description="Helical" evidence="1">
    <location>
        <begin position="12"/>
        <end position="31"/>
    </location>
</feature>
<keyword evidence="1" id="KW-1133">Transmembrane helix</keyword>
<gene>
    <name evidence="2" type="ORF">ACFPEL_11185</name>
</gene>
<keyword evidence="1" id="KW-0812">Transmembrane</keyword>
<dbReference type="RefSeq" id="WP_274188133.1">
    <property type="nucleotide sequence ID" value="NZ_BAABHN010000020.1"/>
</dbReference>
<comment type="caution">
    <text evidence="2">The sequence shown here is derived from an EMBL/GenBank/DDBJ whole genome shotgun (WGS) entry which is preliminary data.</text>
</comment>
<sequence>MTTLHGRRVSALIHRWPTAVGLLVALGAVLGGADRDTVATTVAVAASCYVAAAAFSLPAMAWLWIPIASVLAVGGAFVDLDPVVTTGIVVAVLVVVGLLRGASRPALTLESAGFVGYGVFVTAALLLAPGVGLVVAALTLIAHGIWDVWHLRRHRDVVPPSLAEFCVALDIPLGLAVLVLAAA</sequence>
<feature type="transmembrane region" description="Helical" evidence="1">
    <location>
        <begin position="162"/>
        <end position="182"/>
    </location>
</feature>
<evidence type="ECO:0000313" key="2">
    <source>
        <dbReference type="EMBL" id="MFC4832974.1"/>
    </source>
</evidence>
<keyword evidence="1" id="KW-0472">Membrane</keyword>
<dbReference type="EMBL" id="JBHSIM010000020">
    <property type="protein sequence ID" value="MFC4832974.1"/>
    <property type="molecule type" value="Genomic_DNA"/>
</dbReference>
<dbReference type="Proteomes" id="UP001595909">
    <property type="component" value="Unassembled WGS sequence"/>
</dbReference>
<keyword evidence="3" id="KW-1185">Reference proteome</keyword>
<reference evidence="3" key="1">
    <citation type="journal article" date="2019" name="Int. J. Syst. Evol. Microbiol.">
        <title>The Global Catalogue of Microorganisms (GCM) 10K type strain sequencing project: providing services to taxonomists for standard genome sequencing and annotation.</title>
        <authorList>
            <consortium name="The Broad Institute Genomics Platform"/>
            <consortium name="The Broad Institute Genome Sequencing Center for Infectious Disease"/>
            <person name="Wu L."/>
            <person name="Ma J."/>
        </authorList>
    </citation>
    <scope>NUCLEOTIDE SEQUENCE [LARGE SCALE GENOMIC DNA]</scope>
    <source>
        <strain evidence="3">CCUG 50347</strain>
    </source>
</reference>
<evidence type="ECO:0000313" key="3">
    <source>
        <dbReference type="Proteomes" id="UP001595909"/>
    </source>
</evidence>